<sequence length="131" mass="15075">MSEKIEILVNRKYEIQDRRVIRELEIIQIKRSLQEITTAEAALKEEKIKAKTADSLIERRQFKTSFCQLYQENRSMAEAIEGVAEVVMTVITQFYLAWMTNLTTASGVAVLAAVILIRRGINLYCTPYLTE</sequence>
<evidence type="ECO:0000256" key="1">
    <source>
        <dbReference type="SAM" id="Phobius"/>
    </source>
</evidence>
<evidence type="ECO:0000313" key="2">
    <source>
        <dbReference type="EMBL" id="NCS56758.1"/>
    </source>
</evidence>
<evidence type="ECO:0000313" key="3">
    <source>
        <dbReference type="Proteomes" id="UP000799330"/>
    </source>
</evidence>
<dbReference type="Proteomes" id="UP000799330">
    <property type="component" value="Unassembled WGS sequence"/>
</dbReference>
<protein>
    <submittedName>
        <fullName evidence="2">Uncharacterized protein</fullName>
    </submittedName>
</protein>
<dbReference type="AlphaFoldDB" id="A0A966FYC9"/>
<accession>A0A966FYC9</accession>
<dbReference type="EMBL" id="JAADAI010000071">
    <property type="protein sequence ID" value="NCS56758.1"/>
    <property type="molecule type" value="Genomic_DNA"/>
</dbReference>
<organism evidence="2 3">
    <name type="scientific">Microcystis aeruginosa G11-04</name>
    <dbReference type="NCBI Taxonomy" id="2685956"/>
    <lineage>
        <taxon>Bacteria</taxon>
        <taxon>Bacillati</taxon>
        <taxon>Cyanobacteriota</taxon>
        <taxon>Cyanophyceae</taxon>
        <taxon>Oscillatoriophycideae</taxon>
        <taxon>Chroococcales</taxon>
        <taxon>Microcystaceae</taxon>
        <taxon>Microcystis</taxon>
    </lineage>
</organism>
<name>A0A966FYC9_MICAE</name>
<feature type="transmembrane region" description="Helical" evidence="1">
    <location>
        <begin position="95"/>
        <end position="117"/>
    </location>
</feature>
<comment type="caution">
    <text evidence="2">The sequence shown here is derived from an EMBL/GenBank/DDBJ whole genome shotgun (WGS) entry which is preliminary data.</text>
</comment>
<proteinExistence type="predicted"/>
<reference evidence="2" key="1">
    <citation type="journal article" date="2019" name="Mol. Ecol.">
        <title>Genome evolution and host-microbiome shifts correspond with intraspecific niche divergence within harmful algal bloom-forming Microcystis aeruginosa.</title>
        <authorList>
            <person name="Jackrel S.L."/>
            <person name="White J.D."/>
            <person name="Evans J.T."/>
            <person name="Buffin K."/>
            <person name="Hayden K."/>
            <person name="Sarnelle O."/>
            <person name="Denef V.J."/>
        </authorList>
    </citation>
    <scope>NUCLEOTIDE SEQUENCE</scope>
    <source>
        <strain evidence="2">G11-04</strain>
    </source>
</reference>
<keyword evidence="1" id="KW-0472">Membrane</keyword>
<keyword evidence="1" id="KW-1133">Transmembrane helix</keyword>
<gene>
    <name evidence="2" type="ORF">GPJ16_07285</name>
</gene>
<keyword evidence="1" id="KW-0812">Transmembrane</keyword>